<accession>A0A1W0DAK5</accession>
<organism evidence="2 3">
    <name type="scientific">Chromobacterium haemolyticum</name>
    <dbReference type="NCBI Taxonomy" id="394935"/>
    <lineage>
        <taxon>Bacteria</taxon>
        <taxon>Pseudomonadati</taxon>
        <taxon>Pseudomonadota</taxon>
        <taxon>Betaproteobacteria</taxon>
        <taxon>Neisseriales</taxon>
        <taxon>Chromobacteriaceae</taxon>
        <taxon>Chromobacterium</taxon>
    </lineage>
</organism>
<evidence type="ECO:0000313" key="3">
    <source>
        <dbReference type="Proteomes" id="UP000192721"/>
    </source>
</evidence>
<dbReference type="EMBL" id="MUKV01000001">
    <property type="protein sequence ID" value="OQS44040.1"/>
    <property type="molecule type" value="Genomic_DNA"/>
</dbReference>
<sequence length="76" mass="8607">MSYGKYKSARPQADLPPAPPLSPAARTRAAKMRDEWREQFNGDDSLIRDLVDAGMIYGWRDVQAVYPNKDVNDDHA</sequence>
<gene>
    <name evidence="2" type="ORF">B0T45_00075</name>
</gene>
<protein>
    <submittedName>
        <fullName evidence="2">Uncharacterized protein</fullName>
    </submittedName>
</protein>
<feature type="region of interest" description="Disordered" evidence="1">
    <location>
        <begin position="1"/>
        <end position="34"/>
    </location>
</feature>
<dbReference type="AlphaFoldDB" id="A0A1W0DAK5"/>
<dbReference type="Proteomes" id="UP000192721">
    <property type="component" value="Unassembled WGS sequence"/>
</dbReference>
<evidence type="ECO:0000256" key="1">
    <source>
        <dbReference type="SAM" id="MobiDB-lite"/>
    </source>
</evidence>
<comment type="caution">
    <text evidence="2">The sequence shown here is derived from an EMBL/GenBank/DDBJ whole genome shotgun (WGS) entry which is preliminary data.</text>
</comment>
<evidence type="ECO:0000313" key="2">
    <source>
        <dbReference type="EMBL" id="OQS44040.1"/>
    </source>
</evidence>
<proteinExistence type="predicted"/>
<reference evidence="2 3" key="1">
    <citation type="submission" date="2017-02" db="EMBL/GenBank/DDBJ databases">
        <title>Chromobacterium haemolyticum H5244.</title>
        <authorList>
            <person name="Gulvik C.A."/>
        </authorList>
    </citation>
    <scope>NUCLEOTIDE SEQUENCE [LARGE SCALE GENOMIC DNA]</scope>
    <source>
        <strain evidence="2 3">H5244</strain>
    </source>
</reference>
<name>A0A1W0DAK5_9NEIS</name>